<name>A1ZKX0_MICM2</name>
<dbReference type="AlphaFoldDB" id="A1ZKX0"/>
<evidence type="ECO:0000313" key="2">
    <source>
        <dbReference type="Proteomes" id="UP000004095"/>
    </source>
</evidence>
<protein>
    <recommendedName>
        <fullName evidence="3">Knr4/Smi1-like domain-containing protein</fullName>
    </recommendedName>
</protein>
<dbReference type="InterPro" id="IPR037883">
    <property type="entry name" value="Knr4/Smi1-like_sf"/>
</dbReference>
<evidence type="ECO:0000313" key="1">
    <source>
        <dbReference type="EMBL" id="EAY28936.1"/>
    </source>
</evidence>
<keyword evidence="2" id="KW-1185">Reference proteome</keyword>
<accession>A1ZKX0</accession>
<gene>
    <name evidence="1" type="ORF">M23134_00090</name>
</gene>
<comment type="caution">
    <text evidence="1">The sequence shown here is derived from an EMBL/GenBank/DDBJ whole genome shotgun (WGS) entry which is preliminary data.</text>
</comment>
<reference evidence="1 2" key="1">
    <citation type="submission" date="2007-01" db="EMBL/GenBank/DDBJ databases">
        <authorList>
            <person name="Haygood M."/>
            <person name="Podell S."/>
            <person name="Anderson C."/>
            <person name="Hopkinson B."/>
            <person name="Roe K."/>
            <person name="Barbeau K."/>
            <person name="Gaasterland T."/>
            <person name="Ferriera S."/>
            <person name="Johnson J."/>
            <person name="Kravitz S."/>
            <person name="Beeson K."/>
            <person name="Sutton G."/>
            <person name="Rogers Y.-H."/>
            <person name="Friedman R."/>
            <person name="Frazier M."/>
            <person name="Venter J.C."/>
        </authorList>
    </citation>
    <scope>NUCLEOTIDE SEQUENCE [LARGE SCALE GENOMIC DNA]</scope>
    <source>
        <strain evidence="1 2">ATCC 23134</strain>
    </source>
</reference>
<sequence length="245" mass="27923">MFSFAELGGKPPAVKFSVMSFQTIAQNILGREPTPNEGISEQVIRQQEERLKVKFPAPLLEFYASVGNLNLFIKGYQRFVRLEDLRVKDGKLVFLAEHQEVVHWAVDLTNGKAVYQTTDQCLDGQVAWHKEAFDLRHFLEAMLFLQCVMADDAMHSQTQGGYAFFASLSANEYHQNAKFRLYIEVVEQQSTIIAHGNGLAIFWQQGTILLYFINSQGMPEEMLLVCTKDEVLFDELIDRCGFAQL</sequence>
<dbReference type="Proteomes" id="UP000004095">
    <property type="component" value="Unassembled WGS sequence"/>
</dbReference>
<organism evidence="1 2">
    <name type="scientific">Microscilla marina ATCC 23134</name>
    <dbReference type="NCBI Taxonomy" id="313606"/>
    <lineage>
        <taxon>Bacteria</taxon>
        <taxon>Pseudomonadati</taxon>
        <taxon>Bacteroidota</taxon>
        <taxon>Cytophagia</taxon>
        <taxon>Cytophagales</taxon>
        <taxon>Microscillaceae</taxon>
        <taxon>Microscilla</taxon>
    </lineage>
</organism>
<dbReference type="SUPFAM" id="SSF160631">
    <property type="entry name" value="SMI1/KNR4-like"/>
    <property type="match status" value="1"/>
</dbReference>
<evidence type="ECO:0008006" key="3">
    <source>
        <dbReference type="Google" id="ProtNLM"/>
    </source>
</evidence>
<proteinExistence type="predicted"/>
<dbReference type="EMBL" id="AAWS01000013">
    <property type="protein sequence ID" value="EAY28936.1"/>
    <property type="molecule type" value="Genomic_DNA"/>
</dbReference>
<dbReference type="eggNOG" id="ENOG5030YIN">
    <property type="taxonomic scope" value="Bacteria"/>
</dbReference>